<evidence type="ECO:0000313" key="3">
    <source>
        <dbReference type="Proteomes" id="UP000787419"/>
    </source>
</evidence>
<sequence>MPHYIRKLSDMKKITLLLLLPFAAVLSVWSQSTFTIFPKFQVGDTLVYDAVDNTNSAVQKAMPESTLSRRRFYLIVKEKDSKGNLKIDYQISEIKIHEKDNTDKAICFVNGAEKFLENDLKNKAIRFTIDSSGRFQSLDNKDEIAELYLQRIWPDVLELVKKQTKHKPTAKEIAEAKEKIKAQLNIMDVFEEIPALLKYYGQPLMEGKSENVDSVTTKYTVARLDDGTIWLKTNIDLLNGDETVAKDNPGEEFLKDSNSEEDDDDDMDLGITATSEEEYKYNTEGIVTYLKETVQLANKYESSESSTLQGGITVRLIEIKKRR</sequence>
<evidence type="ECO:0008006" key="4">
    <source>
        <dbReference type="Google" id="ProtNLM"/>
    </source>
</evidence>
<dbReference type="EMBL" id="JABZTM010000011">
    <property type="protein sequence ID" value="MBF1446117.1"/>
    <property type="molecule type" value="Genomic_DNA"/>
</dbReference>
<accession>A0A9D6AA82</accession>
<feature type="region of interest" description="Disordered" evidence="1">
    <location>
        <begin position="246"/>
        <end position="267"/>
    </location>
</feature>
<proteinExistence type="predicted"/>
<feature type="compositionally biased region" description="Basic and acidic residues" evidence="1">
    <location>
        <begin position="246"/>
        <end position="258"/>
    </location>
</feature>
<protein>
    <recommendedName>
        <fullName evidence="4">DUF4831 domain-containing protein</fullName>
    </recommendedName>
</protein>
<dbReference type="Proteomes" id="UP000787419">
    <property type="component" value="Unassembled WGS sequence"/>
</dbReference>
<evidence type="ECO:0000313" key="2">
    <source>
        <dbReference type="EMBL" id="MBF1446117.1"/>
    </source>
</evidence>
<gene>
    <name evidence="2" type="ORF">HXN55_01830</name>
</gene>
<evidence type="ECO:0000256" key="1">
    <source>
        <dbReference type="SAM" id="MobiDB-lite"/>
    </source>
</evidence>
<comment type="caution">
    <text evidence="2">The sequence shown here is derived from an EMBL/GenBank/DDBJ whole genome shotgun (WGS) entry which is preliminary data.</text>
</comment>
<reference evidence="2" key="1">
    <citation type="submission" date="2020-04" db="EMBL/GenBank/DDBJ databases">
        <title>Deep metagenomics examines the oral microbiome during advanced dental caries in children, revealing novel taxa and co-occurrences with host molecules.</title>
        <authorList>
            <person name="Baker J.L."/>
            <person name="Morton J.T."/>
            <person name="Dinis M."/>
            <person name="Alvarez R."/>
            <person name="Tran N.C."/>
            <person name="Knight R."/>
            <person name="Edlund A."/>
        </authorList>
    </citation>
    <scope>NUCLEOTIDE SEQUENCE</scope>
    <source>
        <strain evidence="2">JCVI_32_bin.50</strain>
    </source>
</reference>
<dbReference type="AlphaFoldDB" id="A0A9D6AA82"/>
<name>A0A9D6AA82_9BACT</name>
<organism evidence="2 3">
    <name type="scientific">Prevotella nigrescens</name>
    <dbReference type="NCBI Taxonomy" id="28133"/>
    <lineage>
        <taxon>Bacteria</taxon>
        <taxon>Pseudomonadati</taxon>
        <taxon>Bacteroidota</taxon>
        <taxon>Bacteroidia</taxon>
        <taxon>Bacteroidales</taxon>
        <taxon>Prevotellaceae</taxon>
        <taxon>Prevotella</taxon>
    </lineage>
</organism>